<dbReference type="CDD" id="cd07016">
    <property type="entry name" value="S14_ClpP_1"/>
    <property type="match status" value="1"/>
</dbReference>
<name>A0A547PS29_9RHOB</name>
<evidence type="ECO:0000256" key="2">
    <source>
        <dbReference type="ARBA" id="ARBA00022490"/>
    </source>
</evidence>
<keyword evidence="3 8" id="KW-0645">Protease</keyword>
<dbReference type="OrthoDB" id="9806592at2"/>
<keyword evidence="5" id="KW-0720">Serine protease</keyword>
<feature type="region of interest" description="Disordered" evidence="7">
    <location>
        <begin position="312"/>
        <end position="350"/>
    </location>
</feature>
<dbReference type="PRINTS" id="PR00127">
    <property type="entry name" value="CLPPROTEASEP"/>
</dbReference>
<protein>
    <recommendedName>
        <fullName evidence="6">ATP-dependent Clp protease proteolytic subunit</fullName>
    </recommendedName>
</protein>
<dbReference type="GO" id="GO:0051117">
    <property type="term" value="F:ATPase binding"/>
    <property type="evidence" value="ECO:0007669"/>
    <property type="project" value="TreeGrafter"/>
</dbReference>
<dbReference type="NCBIfam" id="NF045542">
    <property type="entry name" value="Clp_rel_HeadMat"/>
    <property type="match status" value="1"/>
</dbReference>
<evidence type="ECO:0000256" key="6">
    <source>
        <dbReference type="RuleBase" id="RU003567"/>
    </source>
</evidence>
<comment type="caution">
    <text evidence="8">The sequence shown here is derived from an EMBL/GenBank/DDBJ whole genome shotgun (WGS) entry which is preliminary data.</text>
</comment>
<dbReference type="PANTHER" id="PTHR10381">
    <property type="entry name" value="ATP-DEPENDENT CLP PROTEASE PROTEOLYTIC SUBUNIT"/>
    <property type="match status" value="1"/>
</dbReference>
<keyword evidence="9" id="KW-1185">Reference proteome</keyword>
<feature type="region of interest" description="Disordered" evidence="7">
    <location>
        <begin position="208"/>
        <end position="268"/>
    </location>
</feature>
<evidence type="ECO:0000256" key="7">
    <source>
        <dbReference type="SAM" id="MobiDB-lite"/>
    </source>
</evidence>
<comment type="similarity">
    <text evidence="1 6">Belongs to the peptidase S14 family.</text>
</comment>
<dbReference type="SUPFAM" id="SSF52096">
    <property type="entry name" value="ClpP/crotonase"/>
    <property type="match status" value="1"/>
</dbReference>
<dbReference type="Gene3D" id="3.90.226.10">
    <property type="entry name" value="2-enoyl-CoA Hydratase, Chain A, domain 1"/>
    <property type="match status" value="1"/>
</dbReference>
<dbReference type="AlphaFoldDB" id="A0A547PS29"/>
<evidence type="ECO:0000256" key="1">
    <source>
        <dbReference type="ARBA" id="ARBA00007039"/>
    </source>
</evidence>
<keyword evidence="4" id="KW-0378">Hydrolase</keyword>
<evidence type="ECO:0000313" key="8">
    <source>
        <dbReference type="EMBL" id="TRD16957.1"/>
    </source>
</evidence>
<evidence type="ECO:0000256" key="5">
    <source>
        <dbReference type="ARBA" id="ARBA00022825"/>
    </source>
</evidence>
<keyword evidence="2" id="KW-0963">Cytoplasm</keyword>
<dbReference type="Proteomes" id="UP000318590">
    <property type="component" value="Unassembled WGS sequence"/>
</dbReference>
<dbReference type="Pfam" id="PF00574">
    <property type="entry name" value="CLP_protease"/>
    <property type="match status" value="1"/>
</dbReference>
<dbReference type="InterPro" id="IPR023562">
    <property type="entry name" value="ClpP/TepA"/>
</dbReference>
<dbReference type="RefSeq" id="WP_142835359.1">
    <property type="nucleotide sequence ID" value="NZ_VFSV01000026.1"/>
</dbReference>
<dbReference type="GO" id="GO:0009368">
    <property type="term" value="C:endopeptidase Clp complex"/>
    <property type="evidence" value="ECO:0007669"/>
    <property type="project" value="TreeGrafter"/>
</dbReference>
<dbReference type="InterPro" id="IPR001907">
    <property type="entry name" value="ClpP"/>
</dbReference>
<proteinExistence type="inferred from homology"/>
<dbReference type="InterPro" id="IPR029045">
    <property type="entry name" value="ClpP/crotonase-like_dom_sf"/>
</dbReference>
<evidence type="ECO:0000313" key="9">
    <source>
        <dbReference type="Proteomes" id="UP000318590"/>
    </source>
</evidence>
<evidence type="ECO:0000256" key="3">
    <source>
        <dbReference type="ARBA" id="ARBA00022670"/>
    </source>
</evidence>
<dbReference type="PANTHER" id="PTHR10381:SF70">
    <property type="entry name" value="ATP-DEPENDENT CLP PROTEASE PROTEOLYTIC SUBUNIT"/>
    <property type="match status" value="1"/>
</dbReference>
<sequence length="368" mass="38308">MAVLVEEGRLTLTGYVGESTLEIDGWTIFDGFTHAEVVAALGEIGPDADLVVHLNSGGGIATEGTAIRSALTDREGRTDVVIDGIAASAASIIAMGGETVSMALGALLMIHDPSGFTWGTVADHDKTIRALNSLGDTYARVYARKSGKPDAECRDIMRAETWYTPEEAVTAGFADVALEETSQAVAAFPYQTYAHAPRDLVAQAQSNGWRPPLSVTRHTQPARPKASATPKPKERPPMAETPKASTETPPTPEPPATPVASTPAAPQDERGRIKAIMEAEAAQTQPALARHLAFDTDMTAEAAIAALSAASADAPTASTAPAPDSAGYQARRSAAADLAQPAPTAQAKPKATINTGSIYAARRFGKEA</sequence>
<dbReference type="EMBL" id="VFSV01000026">
    <property type="protein sequence ID" value="TRD16957.1"/>
    <property type="molecule type" value="Genomic_DNA"/>
</dbReference>
<reference evidence="8 9" key="1">
    <citation type="submission" date="2019-06" db="EMBL/GenBank/DDBJ databases">
        <title>Paenimaribius caenipelagi gen. nov., sp. nov., isolated from a tidal flat.</title>
        <authorList>
            <person name="Yoon J.-H."/>
        </authorList>
    </citation>
    <scope>NUCLEOTIDE SEQUENCE [LARGE SCALE GENOMIC DNA]</scope>
    <source>
        <strain evidence="8 9">JBTF-M29</strain>
    </source>
</reference>
<gene>
    <name evidence="8" type="ORF">FEV53_13555</name>
</gene>
<dbReference type="GO" id="GO:0004176">
    <property type="term" value="F:ATP-dependent peptidase activity"/>
    <property type="evidence" value="ECO:0007669"/>
    <property type="project" value="InterPro"/>
</dbReference>
<accession>A0A547PS29</accession>
<dbReference type="GO" id="GO:0006515">
    <property type="term" value="P:protein quality control for misfolded or incompletely synthesized proteins"/>
    <property type="evidence" value="ECO:0007669"/>
    <property type="project" value="TreeGrafter"/>
</dbReference>
<organism evidence="8 9">
    <name type="scientific">Palleronia caenipelagi</name>
    <dbReference type="NCBI Taxonomy" id="2489174"/>
    <lineage>
        <taxon>Bacteria</taxon>
        <taxon>Pseudomonadati</taxon>
        <taxon>Pseudomonadota</taxon>
        <taxon>Alphaproteobacteria</taxon>
        <taxon>Rhodobacterales</taxon>
        <taxon>Roseobacteraceae</taxon>
        <taxon>Palleronia</taxon>
    </lineage>
</organism>
<dbReference type="GO" id="GO:0004252">
    <property type="term" value="F:serine-type endopeptidase activity"/>
    <property type="evidence" value="ECO:0007669"/>
    <property type="project" value="InterPro"/>
</dbReference>
<evidence type="ECO:0000256" key="4">
    <source>
        <dbReference type="ARBA" id="ARBA00022801"/>
    </source>
</evidence>